<dbReference type="PANTHER" id="PTHR48025:SF1">
    <property type="entry name" value="RRM DOMAIN-CONTAINING PROTEIN"/>
    <property type="match status" value="1"/>
</dbReference>
<reference evidence="5 6" key="1">
    <citation type="journal article" date="2024" name="Commun. Biol.">
        <title>Comparative genomic analysis of thermophilic fungi reveals convergent evolutionary adaptations and gene losses.</title>
        <authorList>
            <person name="Steindorff A.S."/>
            <person name="Aguilar-Pontes M.V."/>
            <person name="Robinson A.J."/>
            <person name="Andreopoulos B."/>
            <person name="LaButti K."/>
            <person name="Kuo A."/>
            <person name="Mondo S."/>
            <person name="Riley R."/>
            <person name="Otillar R."/>
            <person name="Haridas S."/>
            <person name="Lipzen A."/>
            <person name="Grimwood J."/>
            <person name="Schmutz J."/>
            <person name="Clum A."/>
            <person name="Reid I.D."/>
            <person name="Moisan M.C."/>
            <person name="Butler G."/>
            <person name="Nguyen T.T.M."/>
            <person name="Dewar K."/>
            <person name="Conant G."/>
            <person name="Drula E."/>
            <person name="Henrissat B."/>
            <person name="Hansel C."/>
            <person name="Singer S."/>
            <person name="Hutchinson M.I."/>
            <person name="de Vries R.P."/>
            <person name="Natvig D.O."/>
            <person name="Powell A.J."/>
            <person name="Tsang A."/>
            <person name="Grigoriev I.V."/>
        </authorList>
    </citation>
    <scope>NUCLEOTIDE SEQUENCE [LARGE SCALE GENOMIC DNA]</scope>
    <source>
        <strain evidence="5 6">CBS 494.80</strain>
    </source>
</reference>
<evidence type="ECO:0000256" key="3">
    <source>
        <dbReference type="SAM" id="MobiDB-lite"/>
    </source>
</evidence>
<evidence type="ECO:0000313" key="6">
    <source>
        <dbReference type="Proteomes" id="UP001595075"/>
    </source>
</evidence>
<dbReference type="SUPFAM" id="SSF54928">
    <property type="entry name" value="RNA-binding domain, RBD"/>
    <property type="match status" value="1"/>
</dbReference>
<feature type="compositionally biased region" description="Basic and acidic residues" evidence="3">
    <location>
        <begin position="21"/>
        <end position="30"/>
    </location>
</feature>
<feature type="region of interest" description="Disordered" evidence="3">
    <location>
        <begin position="147"/>
        <end position="180"/>
    </location>
</feature>
<sequence length="373" mass="41656">MDSPNPINKHPRDSPVAPESDSQRNVDDTTRWSSGQYSDVIELEQDFKTFNVSETSVTEPKGIELLVSGINDTATLQDTQLLFQDMTGVKVSKMLMELVTGRNEGYCFVECVTLDLANKVIQKYHQYLWLGRAINVEFADARDSTIERSTGRDEGMNGSIDETWKSAGHNESRDGSSDYTWKPEGLEVPDIAGRGVFVGQLPRFPNQAVTEGSIKDLFKDYNVKTVGPLISYRKPTPSLKGNWNSCIVRLESLDEEARAIEALNGAFRWNGQVTVRANQFDPGNPRQLFITGLPDSPMEHVFVGFARSLLAAFKISQVIPRKTRRPGTGQFTHQSCLVELSSEAEAIAAVWALDWATQWGCEIRVMPAEKPKY</sequence>
<dbReference type="InterPro" id="IPR000504">
    <property type="entry name" value="RRM_dom"/>
</dbReference>
<keyword evidence="6" id="KW-1185">Reference proteome</keyword>
<organism evidence="5 6">
    <name type="scientific">Oculimacula yallundae</name>
    <dbReference type="NCBI Taxonomy" id="86028"/>
    <lineage>
        <taxon>Eukaryota</taxon>
        <taxon>Fungi</taxon>
        <taxon>Dikarya</taxon>
        <taxon>Ascomycota</taxon>
        <taxon>Pezizomycotina</taxon>
        <taxon>Leotiomycetes</taxon>
        <taxon>Helotiales</taxon>
        <taxon>Ploettnerulaceae</taxon>
        <taxon>Oculimacula</taxon>
    </lineage>
</organism>
<dbReference type="SMART" id="SM00360">
    <property type="entry name" value="RRM"/>
    <property type="match status" value="2"/>
</dbReference>
<evidence type="ECO:0000259" key="4">
    <source>
        <dbReference type="PROSITE" id="PS50102"/>
    </source>
</evidence>
<dbReference type="EMBL" id="JAZHXI010000016">
    <property type="protein sequence ID" value="KAL2062892.1"/>
    <property type="molecule type" value="Genomic_DNA"/>
</dbReference>
<proteinExistence type="predicted"/>
<feature type="region of interest" description="Disordered" evidence="3">
    <location>
        <begin position="1"/>
        <end position="32"/>
    </location>
</feature>
<feature type="domain" description="RRM" evidence="4">
    <location>
        <begin position="63"/>
        <end position="141"/>
    </location>
</feature>
<evidence type="ECO:0000313" key="5">
    <source>
        <dbReference type="EMBL" id="KAL2062892.1"/>
    </source>
</evidence>
<comment type="caution">
    <text evidence="5">The sequence shown here is derived from an EMBL/GenBank/DDBJ whole genome shotgun (WGS) entry which is preliminary data.</text>
</comment>
<dbReference type="InterPro" id="IPR012677">
    <property type="entry name" value="Nucleotide-bd_a/b_plait_sf"/>
</dbReference>
<dbReference type="InterPro" id="IPR035979">
    <property type="entry name" value="RBD_domain_sf"/>
</dbReference>
<dbReference type="PROSITE" id="PS50102">
    <property type="entry name" value="RRM"/>
    <property type="match status" value="2"/>
</dbReference>
<dbReference type="CDD" id="cd00590">
    <property type="entry name" value="RRM_SF"/>
    <property type="match status" value="1"/>
</dbReference>
<feature type="domain" description="RRM" evidence="4">
    <location>
        <begin position="194"/>
        <end position="280"/>
    </location>
</feature>
<dbReference type="PANTHER" id="PTHR48025">
    <property type="entry name" value="OS02G0815200 PROTEIN"/>
    <property type="match status" value="1"/>
</dbReference>
<name>A0ABR4BZP8_9HELO</name>
<dbReference type="Gene3D" id="3.30.70.330">
    <property type="match status" value="2"/>
</dbReference>
<accession>A0ABR4BZP8</accession>
<dbReference type="Proteomes" id="UP001595075">
    <property type="component" value="Unassembled WGS sequence"/>
</dbReference>
<evidence type="ECO:0000256" key="2">
    <source>
        <dbReference type="PROSITE-ProRule" id="PRU00176"/>
    </source>
</evidence>
<dbReference type="InterPro" id="IPR050502">
    <property type="entry name" value="Euk_RNA-bind_prot"/>
</dbReference>
<gene>
    <name evidence="5" type="ORF">VTL71DRAFT_5964</name>
</gene>
<evidence type="ECO:0000256" key="1">
    <source>
        <dbReference type="ARBA" id="ARBA00022884"/>
    </source>
</evidence>
<protein>
    <recommendedName>
        <fullName evidence="4">RRM domain-containing protein</fullName>
    </recommendedName>
</protein>
<feature type="compositionally biased region" description="Basic and acidic residues" evidence="3">
    <location>
        <begin position="162"/>
        <end position="176"/>
    </location>
</feature>
<keyword evidence="1 2" id="KW-0694">RNA-binding</keyword>